<gene>
    <name evidence="1" type="ORF">TNIN_58291</name>
</gene>
<dbReference type="Proteomes" id="UP000886998">
    <property type="component" value="Unassembled WGS sequence"/>
</dbReference>
<proteinExistence type="predicted"/>
<comment type="caution">
    <text evidence="1">The sequence shown here is derived from an EMBL/GenBank/DDBJ whole genome shotgun (WGS) entry which is preliminary data.</text>
</comment>
<reference evidence="1" key="1">
    <citation type="submission" date="2020-08" db="EMBL/GenBank/DDBJ databases">
        <title>Multicomponent nature underlies the extraordinary mechanical properties of spider dragline silk.</title>
        <authorList>
            <person name="Kono N."/>
            <person name="Nakamura H."/>
            <person name="Mori M."/>
            <person name="Yoshida Y."/>
            <person name="Ohtoshi R."/>
            <person name="Malay A.D."/>
            <person name="Moran D.A.P."/>
            <person name="Tomita M."/>
            <person name="Numata K."/>
            <person name="Arakawa K."/>
        </authorList>
    </citation>
    <scope>NUCLEOTIDE SEQUENCE</scope>
</reference>
<dbReference type="AlphaFoldDB" id="A0A8X6I6Q1"/>
<name>A0A8X6I6Q1_9ARAC</name>
<evidence type="ECO:0000313" key="1">
    <source>
        <dbReference type="EMBL" id="GFS32446.1"/>
    </source>
</evidence>
<sequence length="111" mass="12229">MVCGGLPRLVGDYPHQAMDSATGAYVQRDGIKNCPVLNENFFKNFSFAEGWGMVNLVRSVKMSGITAVASAAPLSFPSAPEKARIRVAWENPPRVGPVLSRENVFERKKKY</sequence>
<evidence type="ECO:0000313" key="2">
    <source>
        <dbReference type="Proteomes" id="UP000886998"/>
    </source>
</evidence>
<keyword evidence="2" id="KW-1185">Reference proteome</keyword>
<dbReference type="EMBL" id="BMAV01024356">
    <property type="protein sequence ID" value="GFS32446.1"/>
    <property type="molecule type" value="Genomic_DNA"/>
</dbReference>
<organism evidence="1 2">
    <name type="scientific">Trichonephila inaurata madagascariensis</name>
    <dbReference type="NCBI Taxonomy" id="2747483"/>
    <lineage>
        <taxon>Eukaryota</taxon>
        <taxon>Metazoa</taxon>
        <taxon>Ecdysozoa</taxon>
        <taxon>Arthropoda</taxon>
        <taxon>Chelicerata</taxon>
        <taxon>Arachnida</taxon>
        <taxon>Araneae</taxon>
        <taxon>Araneomorphae</taxon>
        <taxon>Entelegynae</taxon>
        <taxon>Araneoidea</taxon>
        <taxon>Nephilidae</taxon>
        <taxon>Trichonephila</taxon>
        <taxon>Trichonephila inaurata</taxon>
    </lineage>
</organism>
<accession>A0A8X6I6Q1</accession>
<dbReference type="OrthoDB" id="10326396at2759"/>
<protein>
    <submittedName>
        <fullName evidence="1">Uncharacterized protein</fullName>
    </submittedName>
</protein>